<dbReference type="EMBL" id="JACHFJ010000001">
    <property type="protein sequence ID" value="MBB5371796.1"/>
    <property type="molecule type" value="Genomic_DNA"/>
</dbReference>
<dbReference type="Pfam" id="PF13704">
    <property type="entry name" value="Glyco_tranf_2_4"/>
    <property type="match status" value="1"/>
</dbReference>
<protein>
    <submittedName>
        <fullName evidence="1">Glycosyltransferase involved in cell wall biosynthesis</fullName>
    </submittedName>
</protein>
<dbReference type="Proteomes" id="UP000553706">
    <property type="component" value="Unassembled WGS sequence"/>
</dbReference>
<organism evidence="1 2">
    <name type="scientific">Acidocella aromatica</name>
    <dbReference type="NCBI Taxonomy" id="1303579"/>
    <lineage>
        <taxon>Bacteria</taxon>
        <taxon>Pseudomonadati</taxon>
        <taxon>Pseudomonadota</taxon>
        <taxon>Alphaproteobacteria</taxon>
        <taxon>Acetobacterales</taxon>
        <taxon>Acidocellaceae</taxon>
        <taxon>Acidocella</taxon>
    </lineage>
</organism>
<dbReference type="RefSeq" id="WP_183264827.1">
    <property type="nucleotide sequence ID" value="NZ_JACHFJ010000001.1"/>
</dbReference>
<evidence type="ECO:0000313" key="1">
    <source>
        <dbReference type="EMBL" id="MBB5371796.1"/>
    </source>
</evidence>
<dbReference type="GO" id="GO:0016740">
    <property type="term" value="F:transferase activity"/>
    <property type="evidence" value="ECO:0007669"/>
    <property type="project" value="UniProtKB-KW"/>
</dbReference>
<dbReference type="SUPFAM" id="SSF53448">
    <property type="entry name" value="Nucleotide-diphospho-sugar transferases"/>
    <property type="match status" value="1"/>
</dbReference>
<evidence type="ECO:0000313" key="2">
    <source>
        <dbReference type="Proteomes" id="UP000553706"/>
    </source>
</evidence>
<name>A0A840V7R9_9PROT</name>
<keyword evidence="1" id="KW-0808">Transferase</keyword>
<accession>A0A840V7R9</accession>
<sequence>MPKLVSVTRILNEDDIAEAFIRHNARHVGHMLFLDNGSSDRTLDILRALQAEGLPLSVVQTHSISFDEVSLNSWGYQAASQLFGADWVVFIDADEFIATQDSAPLTTLLPADAPAITVQLINYGQTELDDPNELIVPLRLRHRWAGETNVDKLILRAGLPGVSIGAGNHCAFLGSGILPARRHDLVSFAHYPRRSGWQILQKMAAGWLKALAAGHPAAEAGHSEHYRSPFETIRDKPGELFRNSGYFTREFGLDQAIEAPLDYLGGTLCHTLPTDPAMKAAQMFLSFTERLAIQHGRLLDESPQARALVETWNAKRDFLF</sequence>
<dbReference type="AlphaFoldDB" id="A0A840V7R9"/>
<comment type="caution">
    <text evidence="1">The sequence shown here is derived from an EMBL/GenBank/DDBJ whole genome shotgun (WGS) entry which is preliminary data.</text>
</comment>
<gene>
    <name evidence="1" type="ORF">HNP71_000020</name>
</gene>
<reference evidence="1 2" key="1">
    <citation type="submission" date="2020-08" db="EMBL/GenBank/DDBJ databases">
        <title>Genomic Encyclopedia of Type Strains, Phase IV (KMG-IV): sequencing the most valuable type-strain genomes for metagenomic binning, comparative biology and taxonomic classification.</title>
        <authorList>
            <person name="Goeker M."/>
        </authorList>
    </citation>
    <scope>NUCLEOTIDE SEQUENCE [LARGE SCALE GENOMIC DNA]</scope>
    <source>
        <strain evidence="1 2">DSM 27026</strain>
    </source>
</reference>
<dbReference type="Gene3D" id="3.90.550.10">
    <property type="entry name" value="Spore Coat Polysaccharide Biosynthesis Protein SpsA, Chain A"/>
    <property type="match status" value="1"/>
</dbReference>
<keyword evidence="2" id="KW-1185">Reference proteome</keyword>
<dbReference type="InterPro" id="IPR029044">
    <property type="entry name" value="Nucleotide-diphossugar_trans"/>
</dbReference>
<proteinExistence type="predicted"/>